<proteinExistence type="predicted"/>
<gene>
    <name evidence="1" type="ORF">KQX54_001638</name>
</gene>
<sequence>MVKGRPEGEGRDALRRFERFLLRPLSGLAALRDLQLKSSPICTLRAQMNWECVEEHQRSRVLAGSLADECIPRVGTAAWQ</sequence>
<evidence type="ECO:0000313" key="2">
    <source>
        <dbReference type="Proteomes" id="UP000826195"/>
    </source>
</evidence>
<dbReference type="EMBL" id="JAHXZJ010000001">
    <property type="protein sequence ID" value="KAH0566553.1"/>
    <property type="molecule type" value="Genomic_DNA"/>
</dbReference>
<accession>A0AAV7IP43</accession>
<keyword evidence="2" id="KW-1185">Reference proteome</keyword>
<dbReference type="AlphaFoldDB" id="A0AAV7IP43"/>
<comment type="caution">
    <text evidence="1">The sequence shown here is derived from an EMBL/GenBank/DDBJ whole genome shotgun (WGS) entry which is preliminary data.</text>
</comment>
<evidence type="ECO:0000313" key="1">
    <source>
        <dbReference type="EMBL" id="KAH0566553.1"/>
    </source>
</evidence>
<organism evidence="1 2">
    <name type="scientific">Cotesia glomerata</name>
    <name type="common">Lepidopteran parasitic wasp</name>
    <name type="synonym">Apanteles glomeratus</name>
    <dbReference type="NCBI Taxonomy" id="32391"/>
    <lineage>
        <taxon>Eukaryota</taxon>
        <taxon>Metazoa</taxon>
        <taxon>Ecdysozoa</taxon>
        <taxon>Arthropoda</taxon>
        <taxon>Hexapoda</taxon>
        <taxon>Insecta</taxon>
        <taxon>Pterygota</taxon>
        <taxon>Neoptera</taxon>
        <taxon>Endopterygota</taxon>
        <taxon>Hymenoptera</taxon>
        <taxon>Apocrita</taxon>
        <taxon>Ichneumonoidea</taxon>
        <taxon>Braconidae</taxon>
        <taxon>Microgastrinae</taxon>
        <taxon>Cotesia</taxon>
    </lineage>
</organism>
<protein>
    <submittedName>
        <fullName evidence="1">Uncharacterized protein</fullName>
    </submittedName>
</protein>
<dbReference type="Proteomes" id="UP000826195">
    <property type="component" value="Unassembled WGS sequence"/>
</dbReference>
<reference evidence="1 2" key="1">
    <citation type="journal article" date="2021" name="J. Hered.">
        <title>A chromosome-level genome assembly of the parasitoid wasp, Cotesia glomerata (Hymenoptera: Braconidae).</title>
        <authorList>
            <person name="Pinto B.J."/>
            <person name="Weis J.J."/>
            <person name="Gamble T."/>
            <person name="Ode P.J."/>
            <person name="Paul R."/>
            <person name="Zaspel J.M."/>
        </authorList>
    </citation>
    <scope>NUCLEOTIDE SEQUENCE [LARGE SCALE GENOMIC DNA]</scope>
    <source>
        <strain evidence="1">CgM1</strain>
    </source>
</reference>
<name>A0AAV7IP43_COTGL</name>